<sequence length="66" mass="7721">MNQKSSRPLLFISVIVVDSIQRRIQVRRIAKVHNNSAIGKNTPPIRFHFMKGRAYLIFFFAIQGHR</sequence>
<dbReference type="EMBL" id="JACBKZ010000006">
    <property type="protein sequence ID" value="KAF5947573.1"/>
    <property type="molecule type" value="Genomic_DNA"/>
</dbReference>
<organism evidence="1 2">
    <name type="scientific">Camellia sinensis</name>
    <name type="common">Tea plant</name>
    <name type="synonym">Thea sinensis</name>
    <dbReference type="NCBI Taxonomy" id="4442"/>
    <lineage>
        <taxon>Eukaryota</taxon>
        <taxon>Viridiplantae</taxon>
        <taxon>Streptophyta</taxon>
        <taxon>Embryophyta</taxon>
        <taxon>Tracheophyta</taxon>
        <taxon>Spermatophyta</taxon>
        <taxon>Magnoliopsida</taxon>
        <taxon>eudicotyledons</taxon>
        <taxon>Gunneridae</taxon>
        <taxon>Pentapetalae</taxon>
        <taxon>asterids</taxon>
        <taxon>Ericales</taxon>
        <taxon>Theaceae</taxon>
        <taxon>Camellia</taxon>
    </lineage>
</organism>
<reference evidence="2" key="1">
    <citation type="journal article" date="2020" name="Nat. Commun.">
        <title>Genome assembly of wild tea tree DASZ reveals pedigree and selection history of tea varieties.</title>
        <authorList>
            <person name="Zhang W."/>
            <person name="Zhang Y."/>
            <person name="Qiu H."/>
            <person name="Guo Y."/>
            <person name="Wan H."/>
            <person name="Zhang X."/>
            <person name="Scossa F."/>
            <person name="Alseekh S."/>
            <person name="Zhang Q."/>
            <person name="Wang P."/>
            <person name="Xu L."/>
            <person name="Schmidt M.H."/>
            <person name="Jia X."/>
            <person name="Li D."/>
            <person name="Zhu A."/>
            <person name="Guo F."/>
            <person name="Chen W."/>
            <person name="Ni D."/>
            <person name="Usadel B."/>
            <person name="Fernie A.R."/>
            <person name="Wen W."/>
        </authorList>
    </citation>
    <scope>NUCLEOTIDE SEQUENCE [LARGE SCALE GENOMIC DNA]</scope>
    <source>
        <strain evidence="2">cv. G240</strain>
    </source>
</reference>
<evidence type="ECO:0000313" key="1">
    <source>
        <dbReference type="EMBL" id="KAF5947573.1"/>
    </source>
</evidence>
<evidence type="ECO:0000313" key="2">
    <source>
        <dbReference type="Proteomes" id="UP000593564"/>
    </source>
</evidence>
<proteinExistence type="predicted"/>
<reference evidence="1 2" key="2">
    <citation type="submission" date="2020-07" db="EMBL/GenBank/DDBJ databases">
        <title>Genome assembly of wild tea tree DASZ reveals pedigree and selection history of tea varieties.</title>
        <authorList>
            <person name="Zhang W."/>
        </authorList>
    </citation>
    <scope>NUCLEOTIDE SEQUENCE [LARGE SCALE GENOMIC DNA]</scope>
    <source>
        <strain evidence="2">cv. G240</strain>
        <tissue evidence="1">Leaf</tissue>
    </source>
</reference>
<dbReference type="Proteomes" id="UP000593564">
    <property type="component" value="Unassembled WGS sequence"/>
</dbReference>
<comment type="caution">
    <text evidence="1">The sequence shown here is derived from an EMBL/GenBank/DDBJ whole genome shotgun (WGS) entry which is preliminary data.</text>
</comment>
<accession>A0A7J7H3L2</accession>
<keyword evidence="2" id="KW-1185">Reference proteome</keyword>
<protein>
    <submittedName>
        <fullName evidence="1">Uncharacterized protein</fullName>
    </submittedName>
</protein>
<name>A0A7J7H3L2_CAMSI</name>
<dbReference type="AlphaFoldDB" id="A0A7J7H3L2"/>
<gene>
    <name evidence="1" type="ORF">HYC85_013530</name>
</gene>